<keyword evidence="3" id="KW-0539">Nucleus</keyword>
<evidence type="ECO:0000256" key="7">
    <source>
        <dbReference type="SAM" id="MobiDB-lite"/>
    </source>
</evidence>
<dbReference type="InterPro" id="IPR001680">
    <property type="entry name" value="WD40_rpt"/>
</dbReference>
<feature type="compositionally biased region" description="Basic and acidic residues" evidence="7">
    <location>
        <begin position="1621"/>
        <end position="1630"/>
    </location>
</feature>
<comment type="similarity">
    <text evidence="4">Belongs to the sel-1 family.</text>
</comment>
<evidence type="ECO:0000256" key="5">
    <source>
        <dbReference type="PROSITE-ProRule" id="PRU00221"/>
    </source>
</evidence>
<dbReference type="SUPFAM" id="SSF81901">
    <property type="entry name" value="HCP-like"/>
    <property type="match status" value="3"/>
</dbReference>
<dbReference type="InterPro" id="IPR015943">
    <property type="entry name" value="WD40/YVTN_repeat-like_dom_sf"/>
</dbReference>
<gene>
    <name evidence="9" type="ORF">D0Z07_2163</name>
</gene>
<evidence type="ECO:0000256" key="8">
    <source>
        <dbReference type="SAM" id="Phobius"/>
    </source>
</evidence>
<dbReference type="OrthoDB" id="27934at2759"/>
<feature type="compositionally biased region" description="Basic and acidic residues" evidence="7">
    <location>
        <begin position="1587"/>
        <end position="1596"/>
    </location>
</feature>
<feature type="compositionally biased region" description="Polar residues" evidence="7">
    <location>
        <begin position="595"/>
        <end position="613"/>
    </location>
</feature>
<feature type="region of interest" description="Disordered" evidence="7">
    <location>
        <begin position="1365"/>
        <end position="1464"/>
    </location>
</feature>
<dbReference type="FunFam" id="2.80.10.50:FF:000087">
    <property type="entry name" value="Putative frg1-like family protein"/>
    <property type="match status" value="1"/>
</dbReference>
<name>A0A9P6VQ67_9HELO</name>
<comment type="caution">
    <text evidence="9">The sequence shown here is derived from an EMBL/GenBank/DDBJ whole genome shotgun (WGS) entry which is preliminary data.</text>
</comment>
<keyword evidence="6" id="KW-0175">Coiled coil</keyword>
<feature type="repeat" description="WD" evidence="5">
    <location>
        <begin position="411"/>
        <end position="444"/>
    </location>
</feature>
<dbReference type="Gene3D" id="1.25.40.10">
    <property type="entry name" value="Tetratricopeptide repeat domain"/>
    <property type="match status" value="3"/>
</dbReference>
<dbReference type="Proteomes" id="UP000785200">
    <property type="component" value="Unassembled WGS sequence"/>
</dbReference>
<keyword evidence="8" id="KW-1133">Transmembrane helix</keyword>
<evidence type="ECO:0000256" key="1">
    <source>
        <dbReference type="ARBA" id="ARBA00004604"/>
    </source>
</evidence>
<dbReference type="SMART" id="SM00671">
    <property type="entry name" value="SEL1"/>
    <property type="match status" value="10"/>
</dbReference>
<dbReference type="InterPro" id="IPR008999">
    <property type="entry name" value="Actin-crosslinking"/>
</dbReference>
<dbReference type="Gene3D" id="2.130.10.10">
    <property type="entry name" value="YVTN repeat-like/Quinoprotein amine dehydrogenase"/>
    <property type="match status" value="1"/>
</dbReference>
<feature type="region of interest" description="Disordered" evidence="7">
    <location>
        <begin position="1584"/>
        <end position="1661"/>
    </location>
</feature>
<dbReference type="PROSITE" id="PS50082">
    <property type="entry name" value="WD_REPEATS_2"/>
    <property type="match status" value="1"/>
</dbReference>
<feature type="compositionally biased region" description="Acidic residues" evidence="7">
    <location>
        <begin position="1652"/>
        <end position="1661"/>
    </location>
</feature>
<evidence type="ECO:0000256" key="4">
    <source>
        <dbReference type="ARBA" id="ARBA00038101"/>
    </source>
</evidence>
<dbReference type="PANTHER" id="PTHR11102:SF147">
    <property type="entry name" value="SEL1L ADAPTOR SUBUNIT OF ERAD E3 UBIQUITIN LIGASE"/>
    <property type="match status" value="1"/>
</dbReference>
<dbReference type="Pfam" id="PF06229">
    <property type="entry name" value="FRG1"/>
    <property type="match status" value="1"/>
</dbReference>
<feature type="compositionally biased region" description="Polar residues" evidence="7">
    <location>
        <begin position="1441"/>
        <end position="1462"/>
    </location>
</feature>
<evidence type="ECO:0000256" key="3">
    <source>
        <dbReference type="ARBA" id="ARBA00023242"/>
    </source>
</evidence>
<evidence type="ECO:0000256" key="2">
    <source>
        <dbReference type="ARBA" id="ARBA00010878"/>
    </source>
</evidence>
<evidence type="ECO:0000313" key="9">
    <source>
        <dbReference type="EMBL" id="KAG0651655.1"/>
    </source>
</evidence>
<dbReference type="SMART" id="SM00320">
    <property type="entry name" value="WD40"/>
    <property type="match status" value="2"/>
</dbReference>
<dbReference type="InterPro" id="IPR036322">
    <property type="entry name" value="WD40_repeat_dom_sf"/>
</dbReference>
<dbReference type="PROSITE" id="PS50294">
    <property type="entry name" value="WD_REPEATS_REGION"/>
    <property type="match status" value="1"/>
</dbReference>
<dbReference type="GO" id="GO:0005789">
    <property type="term" value="C:endoplasmic reticulum membrane"/>
    <property type="evidence" value="ECO:0007669"/>
    <property type="project" value="TreeGrafter"/>
</dbReference>
<keyword evidence="5" id="KW-0853">WD repeat</keyword>
<dbReference type="InterPro" id="IPR010414">
    <property type="entry name" value="FRG1"/>
</dbReference>
<dbReference type="SUPFAM" id="SSF50405">
    <property type="entry name" value="Actin-crosslinking proteins"/>
    <property type="match status" value="1"/>
</dbReference>
<organism evidence="9 10">
    <name type="scientific">Hyphodiscus hymeniophilus</name>
    <dbReference type="NCBI Taxonomy" id="353542"/>
    <lineage>
        <taxon>Eukaryota</taxon>
        <taxon>Fungi</taxon>
        <taxon>Dikarya</taxon>
        <taxon>Ascomycota</taxon>
        <taxon>Pezizomycotina</taxon>
        <taxon>Leotiomycetes</taxon>
        <taxon>Helotiales</taxon>
        <taxon>Hyphodiscaceae</taxon>
        <taxon>Hyphodiscus</taxon>
    </lineage>
</organism>
<feature type="region of interest" description="Disordered" evidence="7">
    <location>
        <begin position="595"/>
        <end position="626"/>
    </location>
</feature>
<dbReference type="Pfam" id="PF08238">
    <property type="entry name" value="Sel1"/>
    <property type="match status" value="9"/>
</dbReference>
<evidence type="ECO:0000256" key="6">
    <source>
        <dbReference type="SAM" id="Coils"/>
    </source>
</evidence>
<feature type="transmembrane region" description="Helical" evidence="8">
    <location>
        <begin position="1336"/>
        <end position="1355"/>
    </location>
</feature>
<dbReference type="InterPro" id="IPR011990">
    <property type="entry name" value="TPR-like_helical_dom_sf"/>
</dbReference>
<dbReference type="InterPro" id="IPR050767">
    <property type="entry name" value="Sel1_AlgK"/>
</dbReference>
<feature type="compositionally biased region" description="Basic and acidic residues" evidence="7">
    <location>
        <begin position="1640"/>
        <end position="1651"/>
    </location>
</feature>
<keyword evidence="8" id="KW-0472">Membrane</keyword>
<dbReference type="GO" id="GO:0036503">
    <property type="term" value="P:ERAD pathway"/>
    <property type="evidence" value="ECO:0007669"/>
    <property type="project" value="TreeGrafter"/>
</dbReference>
<keyword evidence="10" id="KW-1185">Reference proteome</keyword>
<feature type="coiled-coil region" evidence="6">
    <location>
        <begin position="1509"/>
        <end position="1540"/>
    </location>
</feature>
<comment type="similarity">
    <text evidence="2">Belongs to the FRG1 family.</text>
</comment>
<dbReference type="GO" id="GO:0005730">
    <property type="term" value="C:nucleolus"/>
    <property type="evidence" value="ECO:0007669"/>
    <property type="project" value="UniProtKB-SubCell"/>
</dbReference>
<reference evidence="9" key="1">
    <citation type="submission" date="2019-07" db="EMBL/GenBank/DDBJ databases">
        <title>Hyphodiscus hymeniophilus genome sequencing and assembly.</title>
        <authorList>
            <person name="Kramer G."/>
            <person name="Nodwell J."/>
        </authorList>
    </citation>
    <scope>NUCLEOTIDE SEQUENCE</scope>
    <source>
        <strain evidence="9">ATCC 34498</strain>
    </source>
</reference>
<dbReference type="Gene3D" id="6.10.140.1020">
    <property type="match status" value="1"/>
</dbReference>
<proteinExistence type="inferred from homology"/>
<keyword evidence="8" id="KW-0812">Transmembrane</keyword>
<sequence length="1690" mass="187439">MPIKALTFKGEKKAKKRKRVDVASKFDDPSISASLTASKPNEGPVEDDSWVTAEATNDVVGPIIIVLPTDPPTCIACDTNGKVFASPLENIVDEDPSTAEPHDVRQVWVANRVAGTETFTFKGHHGRYLSSDKFGIMSANTEAVSPLESFLSIPTADTPGTFQVQTLRDTFLTVKSSTSSKSSALPEIRGDAEGTTFNTTFRIRMQARFKPKLKASKEEKAREKISTKELEAAVGRKLDEGEVRKLKKARREGDYHEALLDIKVKNKHDKMYSLSTTSSFHISDPVSTYVYDIVPVSGGLAAISSDDSLRFFDPTNLDAGPISSVRRVNTDVTCMKALGGEDSGNTAVICTAGRDGRVSMVDPRSEQNAPILSLATSYPYGLAAGTELTNHQATISIWDTRQYDKPVVQYVESHSDDITELQFHPSRPQILLSGSTDGLVNIYNTTIADEEEALHQTINHGHSIHHANFLSDVDIFALSHDEKFSMYELVTNPEEGVEEPAPAHFGDMREMLGGEYIANVLRRADGGAVVGVGSHSRESFDLIQLKNNPPWEFVPESKVTLRTAHASEIVRSFCFLDSIIVPAFARIQQEIDSTLSAESNQPSIAAESPTPQQRLREQEDNRRSASGAELVEKAIFFLRRYERQNPRPSRRPSGIIGTAAHYAFALLPRLYISGPPSEGPTIAQNVKNPLPGPVADAVLLLQEAAQVNNSDAIYLLAQMNFYGNFTHPKDYSEAFRRYHQLSTLNGNVSAQHMLGFIYATGIGGAVERDQAKSLLYHTFAAQGGNTRSEMTVAFRHHSGIGTARNCDVAITHYKQAADKAIEWYRSGPPGGMAWVPDSYRLADDDGGVYGEGASFSSAGSNAKQGGVNTDAHSALEDVLEYLDLMSRKGDFKATFSLGRIHYDGQKGLPRDMKSAKMYFMKVAKLYWQRDGRIIESDRPGLEKIATKSAGYIGRMFLRGEGVEQSNEKAKIWFDRGIKSGDSGSQYGMGLMYLEGLGVPKNTIRANELFKASADQDYAPAQVALGALYLDQGTPSDIQVATKYFELAARYGLIEAFYYLAELIDQGIGRDRSCGLATAYYKNVAEKAEPLLSSFAEANRAYQDGDYELALIDYMHAAEQGYERGQANVAYLLDQEKSQWSLPAVLSLASPRPSLLQNAALALIYWTRSAKQTNIDSMVKMGDYYLMGIGTQADMEKAASCYTAASEFHQSAQALYNLGWMHENGVGLDQDFHLAKRYYDHALETNDEAYLPVTLSLFKLRLRSAWNTLTHGRVNSIQDEPSPKKQWSLAEWVSNFLRDDHPYYGDSDYDDTYLPDNDPMPGGDADGLYDDIIDDGIIESLIIIMLAGALVVLIYWRQQHQLRHRMGQQAAEPQGQQNGQQPQQGDRGLFPQPGDPDFNAWVAGGMSTPAAKRRRINTASQTLSKPFRSPFKTPFKSPLKDPTSTTSSNQSSVPTSLKTSRSEGLSVLPVLQDRTLNLPSTTPNRPRAKKTFSSPVTAALLSADDEIAPLLKVQRELERQMREVKEELEVADQARKIEKESRKKDPDGEVDAELVVLIEKWKGASRLAAEELFGKVRDRVNRMGGPRAWKEMQKKQQESQNSWGEEDKNKNDNDDDEDDGEKMDAEKRDLYAEYNVDPETENEKSQREKGVDDTGELPGQEDEFTMAMMLRTLNVDLDIIGYDRHQQRWID</sequence>
<dbReference type="CDD" id="cd23339">
    <property type="entry name" value="beta-trefoil_FSCN_fungal_FRG1-like"/>
    <property type="match status" value="1"/>
</dbReference>
<dbReference type="Gene3D" id="2.80.10.50">
    <property type="match status" value="1"/>
</dbReference>
<accession>A0A9P6VQ67</accession>
<dbReference type="SUPFAM" id="SSF50978">
    <property type="entry name" value="WD40 repeat-like"/>
    <property type="match status" value="1"/>
</dbReference>
<evidence type="ECO:0000313" key="10">
    <source>
        <dbReference type="Proteomes" id="UP000785200"/>
    </source>
</evidence>
<dbReference type="EMBL" id="VNKQ01000004">
    <property type="protein sequence ID" value="KAG0651655.1"/>
    <property type="molecule type" value="Genomic_DNA"/>
</dbReference>
<feature type="compositionally biased region" description="Low complexity" evidence="7">
    <location>
        <begin position="1366"/>
        <end position="1384"/>
    </location>
</feature>
<feature type="compositionally biased region" description="Basic and acidic residues" evidence="7">
    <location>
        <begin position="614"/>
        <end position="623"/>
    </location>
</feature>
<dbReference type="PANTHER" id="PTHR11102">
    <property type="entry name" value="SEL-1-LIKE PROTEIN"/>
    <property type="match status" value="1"/>
</dbReference>
<protein>
    <submittedName>
        <fullName evidence="9">Suppressor of lin-12 2</fullName>
    </submittedName>
</protein>
<comment type="subcellular location">
    <subcellularLocation>
        <location evidence="1">Nucleus</location>
        <location evidence="1">Nucleolus</location>
    </subcellularLocation>
</comment>
<dbReference type="InterPro" id="IPR006597">
    <property type="entry name" value="Sel1-like"/>
</dbReference>